<accession>A0A330L9Y9</accession>
<evidence type="ECO:0000256" key="6">
    <source>
        <dbReference type="ARBA" id="ARBA00047473"/>
    </source>
</evidence>
<dbReference type="SMART" id="SM00984">
    <property type="entry name" value="UDPG_MGDP_dh_C"/>
    <property type="match status" value="1"/>
</dbReference>
<dbReference type="InParanoid" id="A0A330L9Y9"/>
<evidence type="ECO:0000256" key="8">
    <source>
        <dbReference type="PIRSR" id="PIRSR500134-1"/>
    </source>
</evidence>
<evidence type="ECO:0000256" key="1">
    <source>
        <dbReference type="ARBA" id="ARBA00004701"/>
    </source>
</evidence>
<feature type="binding site" evidence="9">
    <location>
        <begin position="259"/>
        <end position="263"/>
    </location>
    <ligand>
        <name>substrate</name>
    </ligand>
</feature>
<dbReference type="OrthoDB" id="9803238at2"/>
<dbReference type="SUPFAM" id="SSF48179">
    <property type="entry name" value="6-phosphogluconate dehydrogenase C-terminal domain-like"/>
    <property type="match status" value="1"/>
</dbReference>
<dbReference type="GO" id="GO:0000271">
    <property type="term" value="P:polysaccharide biosynthetic process"/>
    <property type="evidence" value="ECO:0007669"/>
    <property type="project" value="InterPro"/>
</dbReference>
<dbReference type="InterPro" id="IPR014026">
    <property type="entry name" value="UDP-Glc/GDP-Man_DH_dimer"/>
</dbReference>
<dbReference type="PANTHER" id="PTHR43750">
    <property type="entry name" value="UDP-GLUCOSE 6-DEHYDROGENASE TUAD"/>
    <property type="match status" value="1"/>
</dbReference>
<dbReference type="Pfam" id="PF00984">
    <property type="entry name" value="UDPG_MGDP_dh"/>
    <property type="match status" value="1"/>
</dbReference>
<dbReference type="PROSITE" id="PS51257">
    <property type="entry name" value="PROKAR_LIPOPROTEIN"/>
    <property type="match status" value="1"/>
</dbReference>
<dbReference type="AlphaFoldDB" id="A0A330L9Y9"/>
<evidence type="ECO:0000256" key="5">
    <source>
        <dbReference type="ARBA" id="ARBA00023027"/>
    </source>
</evidence>
<feature type="domain" description="UDP-glucose/GDP-mannose dehydrogenase C-terminal" evidence="11">
    <location>
        <begin position="319"/>
        <end position="427"/>
    </location>
</feature>
<dbReference type="SUPFAM" id="SSF51735">
    <property type="entry name" value="NAD(P)-binding Rossmann-fold domains"/>
    <property type="match status" value="1"/>
</dbReference>
<feature type="binding site" evidence="10">
    <location>
        <position position="32"/>
    </location>
    <ligand>
        <name>NAD(+)</name>
        <dbReference type="ChEBI" id="CHEBI:57540"/>
    </ligand>
</feature>
<dbReference type="RefSeq" id="WP_121990352.1">
    <property type="nucleotide sequence ID" value="NZ_OUNR01000018.1"/>
</dbReference>
<comment type="similarity">
    <text evidence="2 7">Belongs to the UDP-glucose/GDP-mannose dehydrogenase family.</text>
</comment>
<sequence>MAKKISVFGLGYVGTVSAGCLASSGHTVWGVDVNADKVASINSGAAPIVEPDISEFIAKAQKQGLLKATVSSAEGIQNTDVSFICVGTPSQANGSLDLTHMKRVCEDIGVALRDKKTPHTVVFRSTTLPGTTEDVAIPILEKHSGKTVGDGLFVCYNPEFLREGTSVKDYYHPPKIVIGERQAGEGDVVEEIYAGIVAPTIRTSIRAAEMVKYSDNAFHALKVTFANEIGNICKRLGIDSHAVMDIFCQDTKLNLSKVYLKPGFAFGGSCLPKDLRALSYQAKRTDVEVPVLNAILQSNGVHIKGVIQRIVGLGKRKVGFLGMTFKPDTDDLRESPLVEVIETLLGKGFQVKIYDKNVATSRLIGANKRFIEEHIPHLSSLLVERAEDLVDAAQVVVVGYASAEFLPALKRMRQDQLIIDLARIEGREGLTASYDGICW</sequence>
<evidence type="ECO:0000313" key="12">
    <source>
        <dbReference type="EMBL" id="SPP66153.1"/>
    </source>
</evidence>
<evidence type="ECO:0000256" key="9">
    <source>
        <dbReference type="PIRSR" id="PIRSR500134-2"/>
    </source>
</evidence>
<feature type="binding site" evidence="10">
    <location>
        <position position="333"/>
    </location>
    <ligand>
        <name>NAD(+)</name>
        <dbReference type="ChEBI" id="CHEBI:57540"/>
    </ligand>
</feature>
<dbReference type="InterPro" id="IPR001732">
    <property type="entry name" value="UDP-Glc/GDP-Man_DH_N"/>
</dbReference>
<feature type="binding site" evidence="10">
    <location>
        <position position="163"/>
    </location>
    <ligand>
        <name>NAD(+)</name>
        <dbReference type="ChEBI" id="CHEBI:57540"/>
    </ligand>
</feature>
<comment type="catalytic activity">
    <reaction evidence="6 7">
        <text>UDP-alpha-D-glucose + 2 NAD(+) + H2O = UDP-alpha-D-glucuronate + 2 NADH + 3 H(+)</text>
        <dbReference type="Rhea" id="RHEA:23596"/>
        <dbReference type="ChEBI" id="CHEBI:15377"/>
        <dbReference type="ChEBI" id="CHEBI:15378"/>
        <dbReference type="ChEBI" id="CHEBI:57540"/>
        <dbReference type="ChEBI" id="CHEBI:57945"/>
        <dbReference type="ChEBI" id="CHEBI:58052"/>
        <dbReference type="ChEBI" id="CHEBI:58885"/>
        <dbReference type="EC" id="1.1.1.22"/>
    </reaction>
</comment>
<keyword evidence="4 7" id="KW-0560">Oxidoreductase</keyword>
<dbReference type="SUPFAM" id="SSF52413">
    <property type="entry name" value="UDP-glucose/GDP-mannose dehydrogenase C-terminal domain"/>
    <property type="match status" value="1"/>
</dbReference>
<dbReference type="Gene3D" id="1.20.5.170">
    <property type="match status" value="1"/>
</dbReference>
<feature type="binding site" evidence="9">
    <location>
        <position position="212"/>
    </location>
    <ligand>
        <name>substrate</name>
    </ligand>
</feature>
<dbReference type="InterPro" id="IPR036291">
    <property type="entry name" value="NAD(P)-bd_dom_sf"/>
</dbReference>
<dbReference type="InterPro" id="IPR028357">
    <property type="entry name" value="UDPglc_DH_bac"/>
</dbReference>
<proteinExistence type="inferred from homology"/>
<dbReference type="NCBIfam" id="TIGR03026">
    <property type="entry name" value="NDP-sugDHase"/>
    <property type="match status" value="1"/>
</dbReference>
<evidence type="ECO:0000256" key="4">
    <source>
        <dbReference type="ARBA" id="ARBA00023002"/>
    </source>
</evidence>
<evidence type="ECO:0000256" key="7">
    <source>
        <dbReference type="PIRNR" id="PIRNR000124"/>
    </source>
</evidence>
<feature type="binding site" evidence="10">
    <location>
        <position position="37"/>
    </location>
    <ligand>
        <name>NAD(+)</name>
        <dbReference type="ChEBI" id="CHEBI:57540"/>
    </ligand>
</feature>
<dbReference type="UniPathway" id="UPA00038">
    <property type="reaction ID" value="UER00491"/>
</dbReference>
<dbReference type="GO" id="GO:0006065">
    <property type="term" value="P:UDP-glucuronate biosynthetic process"/>
    <property type="evidence" value="ECO:0007669"/>
    <property type="project" value="UniProtKB-UniPathway"/>
</dbReference>
<dbReference type="PIRSF" id="PIRSF000124">
    <property type="entry name" value="UDPglc_GDPman_dh"/>
    <property type="match status" value="1"/>
</dbReference>
<dbReference type="PIRSF" id="PIRSF500134">
    <property type="entry name" value="UDPglc_DH_bac"/>
    <property type="match status" value="1"/>
</dbReference>
<dbReference type="InterPro" id="IPR017476">
    <property type="entry name" value="UDP-Glc/GDP-Man"/>
</dbReference>
<evidence type="ECO:0000259" key="11">
    <source>
        <dbReference type="SMART" id="SM00984"/>
    </source>
</evidence>
<feature type="binding site" evidence="9">
    <location>
        <begin position="160"/>
        <end position="163"/>
    </location>
    <ligand>
        <name>substrate</name>
    </ligand>
</feature>
<feature type="binding site" evidence="9">
    <location>
        <position position="326"/>
    </location>
    <ligand>
        <name>substrate</name>
    </ligand>
</feature>
<feature type="binding site" evidence="9">
    <location>
        <position position="267"/>
    </location>
    <ligand>
        <name>substrate</name>
    </ligand>
</feature>
<dbReference type="EC" id="1.1.1.22" evidence="3 7"/>
<dbReference type="InterPro" id="IPR008927">
    <property type="entry name" value="6-PGluconate_DH-like_C_sf"/>
</dbReference>
<comment type="pathway">
    <text evidence="1">Nucleotide-sugar biosynthesis; UDP-alpha-D-glucuronate biosynthesis; UDP-alpha-D-glucuronate from UDP-alpha-D-glucose: step 1/1.</text>
</comment>
<evidence type="ECO:0000313" key="13">
    <source>
        <dbReference type="Proteomes" id="UP000248168"/>
    </source>
</evidence>
<keyword evidence="5 7" id="KW-0520">NAD</keyword>
<feature type="binding site" evidence="10">
    <location>
        <position position="88"/>
    </location>
    <ligand>
        <name>NAD(+)</name>
        <dbReference type="ChEBI" id="CHEBI:57540"/>
    </ligand>
</feature>
<protein>
    <recommendedName>
        <fullName evidence="3 7">UDP-glucose 6-dehydrogenase</fullName>
        <ecNumber evidence="3 7">1.1.1.22</ecNumber>
    </recommendedName>
</protein>
<dbReference type="Pfam" id="PF03721">
    <property type="entry name" value="UDPG_MGDP_dh_N"/>
    <property type="match status" value="1"/>
</dbReference>
<dbReference type="Gene3D" id="3.40.50.720">
    <property type="entry name" value="NAD(P)-binding Rossmann-like Domain"/>
    <property type="match status" value="2"/>
</dbReference>
<dbReference type="GO" id="GO:0051287">
    <property type="term" value="F:NAD binding"/>
    <property type="evidence" value="ECO:0007669"/>
    <property type="project" value="InterPro"/>
</dbReference>
<dbReference type="GO" id="GO:0003979">
    <property type="term" value="F:UDP-glucose 6-dehydrogenase activity"/>
    <property type="evidence" value="ECO:0007669"/>
    <property type="project" value="UniProtKB-EC"/>
</dbReference>
<feature type="binding site" evidence="10">
    <location>
        <position position="273"/>
    </location>
    <ligand>
        <name>NAD(+)</name>
        <dbReference type="ChEBI" id="CHEBI:57540"/>
    </ligand>
</feature>
<evidence type="ECO:0000256" key="10">
    <source>
        <dbReference type="PIRSR" id="PIRSR500134-3"/>
    </source>
</evidence>
<dbReference type="InterPro" id="IPR036220">
    <property type="entry name" value="UDP-Glc/GDP-Man_DH_C_sf"/>
</dbReference>
<dbReference type="PANTHER" id="PTHR43750:SF1">
    <property type="entry name" value="GDP-MANNOSE 6-DEHYDROGENASE"/>
    <property type="match status" value="1"/>
</dbReference>
<dbReference type="EMBL" id="OUNR01000018">
    <property type="protein sequence ID" value="SPP66153.1"/>
    <property type="molecule type" value="Genomic_DNA"/>
</dbReference>
<feature type="active site" description="Nucleophile" evidence="8">
    <location>
        <position position="270"/>
    </location>
</feature>
<feature type="binding site" evidence="10">
    <location>
        <position position="126"/>
    </location>
    <ligand>
        <name>NAD(+)</name>
        <dbReference type="ChEBI" id="CHEBI:57540"/>
    </ligand>
</feature>
<name>A0A330L9Y9_9BACT</name>
<dbReference type="Pfam" id="PF03720">
    <property type="entry name" value="UDPG_MGDP_dh_C"/>
    <property type="match status" value="1"/>
</dbReference>
<reference evidence="13" key="1">
    <citation type="submission" date="2018-04" db="EMBL/GenBank/DDBJ databases">
        <authorList>
            <person name="Lucker S."/>
            <person name="Sakoula D."/>
        </authorList>
    </citation>
    <scope>NUCLEOTIDE SEQUENCE [LARGE SCALE GENOMIC DNA]</scope>
</reference>
<organism evidence="12 13">
    <name type="scientific">Nitrospira lenta</name>
    <dbReference type="NCBI Taxonomy" id="1436998"/>
    <lineage>
        <taxon>Bacteria</taxon>
        <taxon>Pseudomonadati</taxon>
        <taxon>Nitrospirota</taxon>
        <taxon>Nitrospiria</taxon>
        <taxon>Nitrospirales</taxon>
        <taxon>Nitrospiraceae</taxon>
        <taxon>Nitrospira</taxon>
    </lineage>
</organism>
<keyword evidence="13" id="KW-1185">Reference proteome</keyword>
<gene>
    <name evidence="12" type="primary">algD</name>
    <name evidence="12" type="ORF">NITLEN_50193</name>
</gene>
<evidence type="ECO:0000256" key="2">
    <source>
        <dbReference type="ARBA" id="ARBA00006601"/>
    </source>
</evidence>
<evidence type="ECO:0000256" key="3">
    <source>
        <dbReference type="ARBA" id="ARBA00012954"/>
    </source>
</evidence>
<dbReference type="Proteomes" id="UP000248168">
    <property type="component" value="Unassembled WGS sequence"/>
</dbReference>
<dbReference type="InterPro" id="IPR014027">
    <property type="entry name" value="UDP-Glc/GDP-Man_DH_C"/>
</dbReference>